<dbReference type="PATRIC" id="fig|1481663.10.peg.2420"/>
<dbReference type="RefSeq" id="WP_032470249.1">
    <property type="nucleotide sequence ID" value="NZ_ACZT01000026.1"/>
</dbReference>
<dbReference type="AlphaFoldDB" id="A0A0Q0UBD2"/>
<evidence type="ECO:0008006" key="7">
    <source>
        <dbReference type="Google" id="ProtNLM"/>
    </source>
</evidence>
<dbReference type="InterPro" id="IPR051043">
    <property type="entry name" value="Sulfatase_Mod_Factor_Kinase"/>
</dbReference>
<comment type="caution">
    <text evidence="5">The sequence shown here is derived from an EMBL/GenBank/DDBJ whole genome shotgun (WGS) entry which is preliminary data.</text>
</comment>
<feature type="coiled-coil region" evidence="1">
    <location>
        <begin position="122"/>
        <end position="175"/>
    </location>
</feature>
<evidence type="ECO:0000313" key="5">
    <source>
        <dbReference type="EMBL" id="KQB00831.1"/>
    </source>
</evidence>
<dbReference type="InterPro" id="IPR013229">
    <property type="entry name" value="PEGA"/>
</dbReference>
<gene>
    <name evidence="5" type="ORF">XV92_09660</name>
</gene>
<feature type="domain" description="PEGA" evidence="4">
    <location>
        <begin position="296"/>
        <end position="363"/>
    </location>
</feature>
<protein>
    <recommendedName>
        <fullName evidence="7">NirV</fullName>
    </recommendedName>
</protein>
<dbReference type="GO" id="GO:0120147">
    <property type="term" value="F:formylglycine-generating oxidase activity"/>
    <property type="evidence" value="ECO:0007669"/>
    <property type="project" value="TreeGrafter"/>
</dbReference>
<dbReference type="GeneID" id="94015884"/>
<proteinExistence type="predicted"/>
<evidence type="ECO:0000256" key="1">
    <source>
        <dbReference type="SAM" id="Coils"/>
    </source>
</evidence>
<evidence type="ECO:0000259" key="3">
    <source>
        <dbReference type="Pfam" id="PF03781"/>
    </source>
</evidence>
<dbReference type="SUPFAM" id="SSF56436">
    <property type="entry name" value="C-type lectin-like"/>
    <property type="match status" value="1"/>
</dbReference>
<dbReference type="Pfam" id="PF08308">
    <property type="entry name" value="PEGA"/>
    <property type="match status" value="1"/>
</dbReference>
<dbReference type="PANTHER" id="PTHR23150:SF19">
    <property type="entry name" value="FORMYLGLYCINE-GENERATING ENZYME"/>
    <property type="match status" value="1"/>
</dbReference>
<keyword evidence="2" id="KW-0732">Signal</keyword>
<evidence type="ECO:0000256" key="2">
    <source>
        <dbReference type="SAM" id="SignalP"/>
    </source>
</evidence>
<evidence type="ECO:0000313" key="6">
    <source>
        <dbReference type="Proteomes" id="UP000050491"/>
    </source>
</evidence>
<dbReference type="Proteomes" id="UP000050491">
    <property type="component" value="Unassembled WGS sequence"/>
</dbReference>
<organism evidence="5 6">
    <name type="scientific">Vibrio metoecus</name>
    <dbReference type="NCBI Taxonomy" id="1481663"/>
    <lineage>
        <taxon>Bacteria</taxon>
        <taxon>Pseudomonadati</taxon>
        <taxon>Pseudomonadota</taxon>
        <taxon>Gammaproteobacteria</taxon>
        <taxon>Vibrionales</taxon>
        <taxon>Vibrionaceae</taxon>
        <taxon>Vibrio</taxon>
    </lineage>
</organism>
<dbReference type="EMBL" id="LBGP01000013">
    <property type="protein sequence ID" value="KQB00831.1"/>
    <property type="molecule type" value="Genomic_DNA"/>
</dbReference>
<feature type="domain" description="Sulfatase-modifying factor enzyme-like" evidence="3">
    <location>
        <begin position="382"/>
        <end position="603"/>
    </location>
</feature>
<dbReference type="PANTHER" id="PTHR23150">
    <property type="entry name" value="SULFATASE MODIFYING FACTOR 1, 2"/>
    <property type="match status" value="1"/>
</dbReference>
<dbReference type="InterPro" id="IPR042095">
    <property type="entry name" value="SUMF_sf"/>
</dbReference>
<feature type="signal peptide" evidence="2">
    <location>
        <begin position="1"/>
        <end position="18"/>
    </location>
</feature>
<keyword evidence="1" id="KW-0175">Coiled coil</keyword>
<dbReference type="OrthoDB" id="9768004at2"/>
<sequence length="606" mass="67471">MRQGIPALLLALSPCLMAAPVLAEEVASSVLAIDDALFGKHTELQNATDATKLQKAAVDNQQSELNRLTQQAKALDAALKTAKTNLERDYQKMIDEPDLDIQPSQNAYQAAWAEVKQNQVVRLDAEQKLQEMQTVLAQYQVQQQTIEQSIALLQQDKMRARVDRLREELQRSGEQQVSFTNVCNADMTFAQCSKQTTDLALQKAVSQFQLWLIDESSESKTIKPQLNNVSLNIHVLKHAVADSGFYDGMRFRSIVNAQLEARPAENAPCKLLNIDSQYCFAPGEGQIDQQQQEVAWINLSLRSNQHGDHVTVDSVNYGSTPVEVMLPVGKHLIKIEKEGFRSFEQEVNITSDQTLRVNLHEKTNPLRAGQKFADSVKGKVNAPEVITLLPGQYLLGEHASKQYNLDHAFALSATPVTVSQFENFVNHTNYQTDAELKKLCITVNESEVAPVSDSYWRNPGFKQSKDSPVVCVSQNDAKAYARWLSKQTGFTYRLPTEDEWEIAARAGSKTDYWWGNKFGAGKANTGWGGTSWSNKSTSPVKAFAPNSLGFYDMVGNVWEWTGDSRGLAKGGAWSFSPEMAKAHSELFVGPTTAANYVGFRLLRELK</sequence>
<dbReference type="InterPro" id="IPR005532">
    <property type="entry name" value="SUMF_dom"/>
</dbReference>
<reference evidence="5 6" key="1">
    <citation type="journal article" date="2015" name="Genome Biol. Evol.">
        <title>The Dynamics of Genetic Interactions between Vibrio metoecus and Vibrio cholerae, Two Close Relatives Co-Occurring in the Environment.</title>
        <authorList>
            <person name="Orata F.D."/>
            <person name="Kirchberger P.C."/>
            <person name="Meheust R."/>
            <person name="Barlow E.J."/>
            <person name="Tarr C.L."/>
            <person name="Boucher Y."/>
        </authorList>
    </citation>
    <scope>NUCLEOTIDE SEQUENCE [LARGE SCALE GENOMIC DNA]</scope>
    <source>
        <strain evidence="5 6">YB5B04</strain>
    </source>
</reference>
<dbReference type="InterPro" id="IPR016187">
    <property type="entry name" value="CTDL_fold"/>
</dbReference>
<evidence type="ECO:0000259" key="4">
    <source>
        <dbReference type="Pfam" id="PF08308"/>
    </source>
</evidence>
<dbReference type="Pfam" id="PF03781">
    <property type="entry name" value="FGE-sulfatase"/>
    <property type="match status" value="1"/>
</dbReference>
<dbReference type="Gene3D" id="3.90.1580.10">
    <property type="entry name" value="paralog of FGE (formylglycine-generating enzyme)"/>
    <property type="match status" value="1"/>
</dbReference>
<feature type="chain" id="PRO_5006184526" description="NirV" evidence="2">
    <location>
        <begin position="19"/>
        <end position="606"/>
    </location>
</feature>
<name>A0A0Q0UBD2_VIBMT</name>
<accession>A0A0Q0UBD2</accession>
<feature type="coiled-coil region" evidence="1">
    <location>
        <begin position="58"/>
        <end position="85"/>
    </location>
</feature>